<dbReference type="PROSITE" id="PS51257">
    <property type="entry name" value="PROKAR_LIPOPROTEIN"/>
    <property type="match status" value="1"/>
</dbReference>
<dbReference type="RefSeq" id="WP_369184044.1">
    <property type="nucleotide sequence ID" value="NZ_CP163445.1"/>
</dbReference>
<protein>
    <recommendedName>
        <fullName evidence="4">DUF4352 domain-containing protein</fullName>
    </recommendedName>
</protein>
<feature type="signal peptide" evidence="2">
    <location>
        <begin position="1"/>
        <end position="25"/>
    </location>
</feature>
<feature type="region of interest" description="Disordered" evidence="1">
    <location>
        <begin position="33"/>
        <end position="77"/>
    </location>
</feature>
<feature type="compositionally biased region" description="Low complexity" evidence="1">
    <location>
        <begin position="41"/>
        <end position="54"/>
    </location>
</feature>
<sequence length="255" mass="24216">MRTMRSYTTKLTVAALAAATALSLAACGPDNSDAPAGGGSTAAAPAPTSAAPGATAGGAAGGSTAAPSGAATGGAAAGGAGTAGAAGGGAGAAGGGGGGKLPQAATSVKFGQPATVDFADKTSNAAAKLEITVTGVQPGSLKDFQDAKAPTAGLDGRAIFYVSWTVKNLGDSKLTFSAPDSKFRVMDAGGNLGMFNNPTSSTPIAKCTTPSWSGATKGVAFKGCDVVTFAAGATPAFVGYGDSNDPTKVQAAWTK</sequence>
<gene>
    <name evidence="3" type="ORF">AB2U05_22325</name>
</gene>
<evidence type="ECO:0000313" key="3">
    <source>
        <dbReference type="EMBL" id="XDQ80999.1"/>
    </source>
</evidence>
<evidence type="ECO:0000256" key="1">
    <source>
        <dbReference type="SAM" id="MobiDB-lite"/>
    </source>
</evidence>
<dbReference type="EMBL" id="CP163445">
    <property type="protein sequence ID" value="XDQ80999.1"/>
    <property type="molecule type" value="Genomic_DNA"/>
</dbReference>
<keyword evidence="2" id="KW-0732">Signal</keyword>
<dbReference type="AlphaFoldDB" id="A0AB39TPH2"/>
<proteinExistence type="predicted"/>
<organism evidence="3">
    <name type="scientific">Streptomyces sp. Y1</name>
    <dbReference type="NCBI Taxonomy" id="3238634"/>
    <lineage>
        <taxon>Bacteria</taxon>
        <taxon>Bacillati</taxon>
        <taxon>Actinomycetota</taxon>
        <taxon>Actinomycetes</taxon>
        <taxon>Kitasatosporales</taxon>
        <taxon>Streptomycetaceae</taxon>
        <taxon>Streptomyces</taxon>
    </lineage>
</organism>
<evidence type="ECO:0008006" key="4">
    <source>
        <dbReference type="Google" id="ProtNLM"/>
    </source>
</evidence>
<accession>A0AB39TPH2</accession>
<feature type="chain" id="PRO_5044246818" description="DUF4352 domain-containing protein" evidence="2">
    <location>
        <begin position="26"/>
        <end position="255"/>
    </location>
</feature>
<name>A0AB39TPH2_9ACTN</name>
<evidence type="ECO:0000256" key="2">
    <source>
        <dbReference type="SAM" id="SignalP"/>
    </source>
</evidence>
<reference evidence="3" key="1">
    <citation type="submission" date="2024-07" db="EMBL/GenBank/DDBJ databases">
        <authorList>
            <person name="Yu S.T."/>
        </authorList>
    </citation>
    <scope>NUCLEOTIDE SEQUENCE</scope>
    <source>
        <strain evidence="3">Y1</strain>
    </source>
</reference>